<feature type="domain" description="Ancillary SecYEG translocon subunit/Cell division coordinator CpoB TPR" evidence="3">
    <location>
        <begin position="2"/>
        <end position="120"/>
    </location>
</feature>
<keyword evidence="2" id="KW-0812">Transmembrane</keyword>
<dbReference type="PANTHER" id="PTHR44809">
    <property type="match status" value="1"/>
</dbReference>
<evidence type="ECO:0000313" key="5">
    <source>
        <dbReference type="Proteomes" id="UP000231450"/>
    </source>
</evidence>
<comment type="caution">
    <text evidence="4">The sequence shown here is derived from an EMBL/GenBank/DDBJ whole genome shotgun (WGS) entry which is preliminary data.</text>
</comment>
<dbReference type="AlphaFoldDB" id="A0A2M8KDD1"/>
<dbReference type="EMBL" id="PFDW01000070">
    <property type="protein sequence ID" value="PJE57931.1"/>
    <property type="molecule type" value="Genomic_DNA"/>
</dbReference>
<dbReference type="SUPFAM" id="SSF48452">
    <property type="entry name" value="TPR-like"/>
    <property type="match status" value="1"/>
</dbReference>
<accession>A0A2M8KDD1</accession>
<dbReference type="InterPro" id="IPR019734">
    <property type="entry name" value="TPR_rpt"/>
</dbReference>
<sequence>MNNRNYIVLSLVLVLGIIGGISFYNNYQATKEQEAFEVLLNNHLQGQQVRETIDKAENDLRDGNEDNDFTAYAIIGAQRNIVGDLTGAEKYYLKALELRPSDNLVLWNLASVYINEKKFNDVEKVYGKLINLDPYTVRYSIALADLYRYQLNDQAKMEDTILRGLANNEDHNDLLAYLAVYFKDNGDNTKAIEYYEKLVSAHPENVAAKKDLDELQK</sequence>
<dbReference type="Pfam" id="PF13174">
    <property type="entry name" value="TPR_6"/>
    <property type="match status" value="1"/>
</dbReference>
<evidence type="ECO:0000313" key="4">
    <source>
        <dbReference type="EMBL" id="PJE57931.1"/>
    </source>
</evidence>
<evidence type="ECO:0000256" key="2">
    <source>
        <dbReference type="SAM" id="Phobius"/>
    </source>
</evidence>
<evidence type="ECO:0000256" key="1">
    <source>
        <dbReference type="PROSITE-ProRule" id="PRU00339"/>
    </source>
</evidence>
<dbReference type="SMART" id="SM00028">
    <property type="entry name" value="TPR"/>
    <property type="match status" value="3"/>
</dbReference>
<evidence type="ECO:0000259" key="3">
    <source>
        <dbReference type="Pfam" id="PF09976"/>
    </source>
</evidence>
<keyword evidence="2" id="KW-1133">Transmembrane helix</keyword>
<gene>
    <name evidence="4" type="ORF">COU81_03450</name>
</gene>
<feature type="transmembrane region" description="Helical" evidence="2">
    <location>
        <begin position="6"/>
        <end position="24"/>
    </location>
</feature>
<keyword evidence="1" id="KW-0802">TPR repeat</keyword>
<proteinExistence type="predicted"/>
<dbReference type="PROSITE" id="PS50005">
    <property type="entry name" value="TPR"/>
    <property type="match status" value="2"/>
</dbReference>
<name>A0A2M8KDD1_9BACT</name>
<reference evidence="5" key="1">
    <citation type="submission" date="2017-09" db="EMBL/GenBank/DDBJ databases">
        <title>Depth-based differentiation of microbial function through sediment-hosted aquifers and enrichment of novel symbionts in the deep terrestrial subsurface.</title>
        <authorList>
            <person name="Probst A.J."/>
            <person name="Ladd B."/>
            <person name="Jarett J.K."/>
            <person name="Geller-Mcgrath D.E."/>
            <person name="Sieber C.M.K."/>
            <person name="Emerson J.B."/>
            <person name="Anantharaman K."/>
            <person name="Thomas B.C."/>
            <person name="Malmstrom R."/>
            <person name="Stieglmeier M."/>
            <person name="Klingl A."/>
            <person name="Woyke T."/>
            <person name="Ryan C.M."/>
            <person name="Banfield J.F."/>
        </authorList>
    </citation>
    <scope>NUCLEOTIDE SEQUENCE [LARGE SCALE GENOMIC DNA]</scope>
</reference>
<dbReference type="InterPro" id="IPR018704">
    <property type="entry name" value="SecYEG/CpoB_TPR"/>
</dbReference>
<dbReference type="InterPro" id="IPR052943">
    <property type="entry name" value="TMTC_O-mannosyl-trnsfr"/>
</dbReference>
<feature type="repeat" description="TPR" evidence="1">
    <location>
        <begin position="172"/>
        <end position="205"/>
    </location>
</feature>
<dbReference type="InterPro" id="IPR011990">
    <property type="entry name" value="TPR-like_helical_dom_sf"/>
</dbReference>
<feature type="repeat" description="TPR" evidence="1">
    <location>
        <begin position="69"/>
        <end position="102"/>
    </location>
</feature>
<protein>
    <recommendedName>
        <fullName evidence="3">Ancillary SecYEG translocon subunit/Cell division coordinator CpoB TPR domain-containing protein</fullName>
    </recommendedName>
</protein>
<dbReference type="Proteomes" id="UP000231450">
    <property type="component" value="Unassembled WGS sequence"/>
</dbReference>
<keyword evidence="2" id="KW-0472">Membrane</keyword>
<dbReference type="Pfam" id="PF09976">
    <property type="entry name" value="TPR_21"/>
    <property type="match status" value="1"/>
</dbReference>
<organism evidence="4 5">
    <name type="scientific">Candidatus Portnoybacteria bacterium CG10_big_fil_rev_8_21_14_0_10_36_7</name>
    <dbReference type="NCBI Taxonomy" id="1974812"/>
    <lineage>
        <taxon>Bacteria</taxon>
        <taxon>Candidatus Portnoyibacteriota</taxon>
    </lineage>
</organism>
<dbReference type="Gene3D" id="1.25.40.10">
    <property type="entry name" value="Tetratricopeptide repeat domain"/>
    <property type="match status" value="1"/>
</dbReference>
<dbReference type="PANTHER" id="PTHR44809:SF1">
    <property type="entry name" value="PROTEIN O-MANNOSYL-TRANSFERASE TMTC1"/>
    <property type="match status" value="1"/>
</dbReference>